<evidence type="ECO:0000256" key="5">
    <source>
        <dbReference type="ARBA" id="ARBA00023136"/>
    </source>
</evidence>
<organism evidence="9">
    <name type="scientific">freshwater metagenome</name>
    <dbReference type="NCBI Taxonomy" id="449393"/>
    <lineage>
        <taxon>unclassified sequences</taxon>
        <taxon>metagenomes</taxon>
        <taxon>ecological metagenomes</taxon>
    </lineage>
</organism>
<dbReference type="Pfam" id="PF13396">
    <property type="entry name" value="PLDc_N"/>
    <property type="match status" value="1"/>
</dbReference>
<dbReference type="EMBL" id="CAEZST010000012">
    <property type="protein sequence ID" value="CAB4548071.1"/>
    <property type="molecule type" value="Genomic_DNA"/>
</dbReference>
<sequence>MTRVAIVTIGFWLVWTVFTTVFAASANKNEVRALPKWVWVLLCLVVPFFGGLLYLMVGRPLRRGDAGGLGGRGKTVAPDDDPNFLKDISKKLKKKDEDDKK</sequence>
<feature type="domain" description="Cardiolipin synthase N-terminal" evidence="8">
    <location>
        <begin position="13"/>
        <end position="59"/>
    </location>
</feature>
<feature type="transmembrane region" description="Helical" evidence="7">
    <location>
        <begin position="39"/>
        <end position="57"/>
    </location>
</feature>
<evidence type="ECO:0000256" key="3">
    <source>
        <dbReference type="ARBA" id="ARBA00022692"/>
    </source>
</evidence>
<feature type="region of interest" description="Disordered" evidence="6">
    <location>
        <begin position="65"/>
        <end position="84"/>
    </location>
</feature>
<dbReference type="EMBL" id="CAEZTO010000003">
    <property type="protein sequence ID" value="CAB4567584.1"/>
    <property type="molecule type" value="Genomic_DNA"/>
</dbReference>
<reference evidence="9" key="1">
    <citation type="submission" date="2020-05" db="EMBL/GenBank/DDBJ databases">
        <authorList>
            <person name="Chiriac C."/>
            <person name="Salcher M."/>
            <person name="Ghai R."/>
            <person name="Kavagutti S V."/>
        </authorList>
    </citation>
    <scope>NUCLEOTIDE SEQUENCE</scope>
</reference>
<evidence type="ECO:0000259" key="8">
    <source>
        <dbReference type="Pfam" id="PF13396"/>
    </source>
</evidence>
<keyword evidence="5 7" id="KW-0472">Membrane</keyword>
<keyword evidence="2" id="KW-1003">Cell membrane</keyword>
<name>A0A6J6C9Q5_9ZZZZ</name>
<accession>A0A6J6C9Q5</accession>
<evidence type="ECO:0000256" key="2">
    <source>
        <dbReference type="ARBA" id="ARBA00022475"/>
    </source>
</evidence>
<evidence type="ECO:0000256" key="7">
    <source>
        <dbReference type="SAM" id="Phobius"/>
    </source>
</evidence>
<evidence type="ECO:0000256" key="1">
    <source>
        <dbReference type="ARBA" id="ARBA00004651"/>
    </source>
</evidence>
<comment type="subcellular location">
    <subcellularLocation>
        <location evidence="1">Cell membrane</location>
        <topology evidence="1">Multi-pass membrane protein</topology>
    </subcellularLocation>
</comment>
<evidence type="ECO:0000256" key="4">
    <source>
        <dbReference type="ARBA" id="ARBA00022989"/>
    </source>
</evidence>
<dbReference type="InterPro" id="IPR027379">
    <property type="entry name" value="CLS_N"/>
</dbReference>
<evidence type="ECO:0000313" key="10">
    <source>
        <dbReference type="EMBL" id="CAB4567584.1"/>
    </source>
</evidence>
<keyword evidence="3 7" id="KW-0812">Transmembrane</keyword>
<keyword evidence="4 7" id="KW-1133">Transmembrane helix</keyword>
<protein>
    <submittedName>
        <fullName evidence="9">Unannotated protein</fullName>
    </submittedName>
</protein>
<proteinExistence type="predicted"/>
<dbReference type="GO" id="GO:0005886">
    <property type="term" value="C:plasma membrane"/>
    <property type="evidence" value="ECO:0007669"/>
    <property type="project" value="UniProtKB-SubCell"/>
</dbReference>
<evidence type="ECO:0000313" key="9">
    <source>
        <dbReference type="EMBL" id="CAB4548071.1"/>
    </source>
</evidence>
<dbReference type="AlphaFoldDB" id="A0A6J6C9Q5"/>
<gene>
    <name evidence="9" type="ORF">UFOPK1503_00818</name>
    <name evidence="10" type="ORF">UFOPK1693_00458</name>
</gene>
<evidence type="ECO:0000256" key="6">
    <source>
        <dbReference type="SAM" id="MobiDB-lite"/>
    </source>
</evidence>